<dbReference type="PANTHER" id="PTHR47976:SF42">
    <property type="entry name" value="RECEPTOR-LIKE SERINE_THREONINE-PROTEIN KINASE"/>
    <property type="match status" value="1"/>
</dbReference>
<dbReference type="Pfam" id="PF07714">
    <property type="entry name" value="PK_Tyr_Ser-Thr"/>
    <property type="match status" value="1"/>
</dbReference>
<dbReference type="OrthoDB" id="4062651at2759"/>
<comment type="catalytic activity">
    <reaction evidence="11">
        <text>L-seryl-[protein] + ATP = O-phospho-L-seryl-[protein] + ADP + H(+)</text>
        <dbReference type="Rhea" id="RHEA:17989"/>
        <dbReference type="Rhea" id="RHEA-COMP:9863"/>
        <dbReference type="Rhea" id="RHEA-COMP:11604"/>
        <dbReference type="ChEBI" id="CHEBI:15378"/>
        <dbReference type="ChEBI" id="CHEBI:29999"/>
        <dbReference type="ChEBI" id="CHEBI:30616"/>
        <dbReference type="ChEBI" id="CHEBI:83421"/>
        <dbReference type="ChEBI" id="CHEBI:456216"/>
        <dbReference type="EC" id="2.7.11.1"/>
    </reaction>
</comment>
<keyword evidence="13" id="KW-0472">Membrane</keyword>
<dbReference type="InterPro" id="IPR011009">
    <property type="entry name" value="Kinase-like_dom_sf"/>
</dbReference>
<dbReference type="InterPro" id="IPR017441">
    <property type="entry name" value="Protein_kinase_ATP_BS"/>
</dbReference>
<keyword evidence="13" id="KW-1133">Transmembrane helix</keyword>
<feature type="binding site" evidence="12">
    <location>
        <position position="498"/>
    </location>
    <ligand>
        <name>ATP</name>
        <dbReference type="ChEBI" id="CHEBI:30616"/>
    </ligand>
</feature>
<keyword evidence="9" id="KW-0675">Receptor</keyword>
<evidence type="ECO:0000256" key="13">
    <source>
        <dbReference type="SAM" id="Phobius"/>
    </source>
</evidence>
<feature type="signal peptide" evidence="14">
    <location>
        <begin position="1"/>
        <end position="17"/>
    </location>
</feature>
<comment type="caution">
    <text evidence="18">The sequence shown here is derived from an EMBL/GenBank/DDBJ whole genome shotgun (WGS) entry which is preliminary data.</text>
</comment>
<accession>A0A835KGH6</accession>
<evidence type="ECO:0000256" key="7">
    <source>
        <dbReference type="ARBA" id="ARBA00022741"/>
    </source>
</evidence>
<dbReference type="PROSITE" id="PS50011">
    <property type="entry name" value="PROTEIN_KINASE_DOM"/>
    <property type="match status" value="1"/>
</dbReference>
<evidence type="ECO:0000259" key="17">
    <source>
        <dbReference type="PROSITE" id="PS50948"/>
    </source>
</evidence>
<dbReference type="GO" id="GO:0016020">
    <property type="term" value="C:membrane"/>
    <property type="evidence" value="ECO:0007669"/>
    <property type="project" value="UniProtKB-SubCell"/>
</dbReference>
<feature type="domain" description="Apple" evidence="17">
    <location>
        <begin position="327"/>
        <end position="405"/>
    </location>
</feature>
<evidence type="ECO:0000256" key="12">
    <source>
        <dbReference type="PROSITE-ProRule" id="PRU10141"/>
    </source>
</evidence>
<evidence type="ECO:0000256" key="8">
    <source>
        <dbReference type="ARBA" id="ARBA00022840"/>
    </source>
</evidence>
<dbReference type="Gene3D" id="1.10.510.10">
    <property type="entry name" value="Transferase(Phosphotransferase) domain 1"/>
    <property type="match status" value="1"/>
</dbReference>
<dbReference type="GO" id="GO:0005524">
    <property type="term" value="F:ATP binding"/>
    <property type="evidence" value="ECO:0007669"/>
    <property type="project" value="UniProtKB-UniRule"/>
</dbReference>
<evidence type="ECO:0000259" key="15">
    <source>
        <dbReference type="PROSITE" id="PS50011"/>
    </source>
</evidence>
<dbReference type="InterPro" id="IPR001480">
    <property type="entry name" value="Bulb-type_lectin_dom"/>
</dbReference>
<dbReference type="InterPro" id="IPR051343">
    <property type="entry name" value="G-type_lectin_kinases/EP1-like"/>
</dbReference>
<dbReference type="SMART" id="SM00108">
    <property type="entry name" value="B_lectin"/>
    <property type="match status" value="1"/>
</dbReference>
<dbReference type="PROSITE" id="PS00107">
    <property type="entry name" value="PROTEIN_KINASE_ATP"/>
    <property type="match status" value="1"/>
</dbReference>
<dbReference type="Pfam" id="PF01453">
    <property type="entry name" value="B_lectin"/>
    <property type="match status" value="1"/>
</dbReference>
<dbReference type="InterPro" id="IPR001245">
    <property type="entry name" value="Ser-Thr/Tyr_kinase_cat_dom"/>
</dbReference>
<keyword evidence="13" id="KW-0812">Transmembrane</keyword>
<evidence type="ECO:0000256" key="9">
    <source>
        <dbReference type="ARBA" id="ARBA00023170"/>
    </source>
</evidence>
<evidence type="ECO:0000259" key="16">
    <source>
        <dbReference type="PROSITE" id="PS50927"/>
    </source>
</evidence>
<dbReference type="GO" id="GO:0004713">
    <property type="term" value="F:protein tyrosine kinase activity"/>
    <property type="evidence" value="ECO:0007669"/>
    <property type="project" value="InterPro"/>
</dbReference>
<dbReference type="FunFam" id="3.30.200.20:FF:000178">
    <property type="entry name" value="serine/threonine-protein kinase PBS1-like"/>
    <property type="match status" value="1"/>
</dbReference>
<dbReference type="PROSITE" id="PS50927">
    <property type="entry name" value="BULB_LECTIN"/>
    <property type="match status" value="1"/>
</dbReference>
<proteinExistence type="predicted"/>
<evidence type="ECO:0000256" key="10">
    <source>
        <dbReference type="ARBA" id="ARBA00047899"/>
    </source>
</evidence>
<feature type="domain" description="Bulb-type lectin" evidence="16">
    <location>
        <begin position="13"/>
        <end position="159"/>
    </location>
</feature>
<evidence type="ECO:0000313" key="18">
    <source>
        <dbReference type="EMBL" id="KAF8730413.1"/>
    </source>
</evidence>
<evidence type="ECO:0000256" key="6">
    <source>
        <dbReference type="ARBA" id="ARBA00022734"/>
    </source>
</evidence>
<evidence type="ECO:0000256" key="1">
    <source>
        <dbReference type="ARBA" id="ARBA00004479"/>
    </source>
</evidence>
<reference evidence="18" key="1">
    <citation type="submission" date="2020-07" db="EMBL/GenBank/DDBJ databases">
        <title>Genome sequence and genetic diversity analysis of an under-domesticated orphan crop, white fonio (Digitaria exilis).</title>
        <authorList>
            <person name="Bennetzen J.L."/>
            <person name="Chen S."/>
            <person name="Ma X."/>
            <person name="Wang X."/>
            <person name="Yssel A.E.J."/>
            <person name="Chaluvadi S.R."/>
            <person name="Johnson M."/>
            <person name="Gangashetty P."/>
            <person name="Hamidou F."/>
            <person name="Sanogo M.D."/>
            <person name="Zwaenepoel A."/>
            <person name="Wallace J."/>
            <person name="Van De Peer Y."/>
            <person name="Van Deynze A."/>
        </authorList>
    </citation>
    <scope>NUCLEOTIDE SEQUENCE</scope>
    <source>
        <tissue evidence="18">Leaves</tissue>
    </source>
</reference>
<keyword evidence="4" id="KW-0808">Transferase</keyword>
<feature type="transmembrane region" description="Helical" evidence="13">
    <location>
        <begin position="417"/>
        <end position="440"/>
    </location>
</feature>
<keyword evidence="8 12" id="KW-0067">ATP-binding</keyword>
<dbReference type="SUPFAM" id="SSF51110">
    <property type="entry name" value="alpha-D-mannose-specific plant lectins"/>
    <property type="match status" value="1"/>
</dbReference>
<dbReference type="Gene3D" id="2.90.10.10">
    <property type="entry name" value="Bulb-type lectin domain"/>
    <property type="match status" value="1"/>
</dbReference>
<comment type="subcellular location">
    <subcellularLocation>
        <location evidence="1">Membrane</location>
        <topology evidence="1">Single-pass type I membrane protein</topology>
    </subcellularLocation>
</comment>
<dbReference type="CDD" id="cd00028">
    <property type="entry name" value="B_lectin"/>
    <property type="match status" value="1"/>
</dbReference>
<dbReference type="PANTHER" id="PTHR47976">
    <property type="entry name" value="G-TYPE LECTIN S-RECEPTOR-LIKE SERINE/THREONINE-PROTEIN KINASE SD2-5"/>
    <property type="match status" value="1"/>
</dbReference>
<keyword evidence="5 14" id="KW-0732">Signal</keyword>
<evidence type="ECO:0000256" key="5">
    <source>
        <dbReference type="ARBA" id="ARBA00022729"/>
    </source>
</evidence>
<dbReference type="EMBL" id="JACEFO010001617">
    <property type="protein sequence ID" value="KAF8730413.1"/>
    <property type="molecule type" value="Genomic_DNA"/>
</dbReference>
<dbReference type="SUPFAM" id="SSF56112">
    <property type="entry name" value="Protein kinase-like (PK-like)"/>
    <property type="match status" value="1"/>
</dbReference>
<organism evidence="18 19">
    <name type="scientific">Digitaria exilis</name>
    <dbReference type="NCBI Taxonomy" id="1010633"/>
    <lineage>
        <taxon>Eukaryota</taxon>
        <taxon>Viridiplantae</taxon>
        <taxon>Streptophyta</taxon>
        <taxon>Embryophyta</taxon>
        <taxon>Tracheophyta</taxon>
        <taxon>Spermatophyta</taxon>
        <taxon>Magnoliopsida</taxon>
        <taxon>Liliopsida</taxon>
        <taxon>Poales</taxon>
        <taxon>Poaceae</taxon>
        <taxon>PACMAD clade</taxon>
        <taxon>Panicoideae</taxon>
        <taxon>Panicodae</taxon>
        <taxon>Paniceae</taxon>
        <taxon>Anthephorinae</taxon>
        <taxon>Digitaria</taxon>
    </lineage>
</organism>
<dbReference type="InterPro" id="IPR036426">
    <property type="entry name" value="Bulb-type_lectin_dom_sf"/>
</dbReference>
<dbReference type="Gene3D" id="3.30.200.20">
    <property type="entry name" value="Phosphorylase Kinase, domain 1"/>
    <property type="match status" value="1"/>
</dbReference>
<evidence type="ECO:0000256" key="4">
    <source>
        <dbReference type="ARBA" id="ARBA00022679"/>
    </source>
</evidence>
<dbReference type="EC" id="2.7.11.1" evidence="2"/>
<gene>
    <name evidence="18" type="ORF">HU200_016990</name>
</gene>
<feature type="domain" description="Protein kinase" evidence="15">
    <location>
        <begin position="471"/>
        <end position="597"/>
    </location>
</feature>
<dbReference type="SMART" id="SM00219">
    <property type="entry name" value="TyrKc"/>
    <property type="match status" value="1"/>
</dbReference>
<dbReference type="Proteomes" id="UP000636709">
    <property type="component" value="Unassembled WGS sequence"/>
</dbReference>
<evidence type="ECO:0000256" key="14">
    <source>
        <dbReference type="SAM" id="SignalP"/>
    </source>
</evidence>
<evidence type="ECO:0000256" key="3">
    <source>
        <dbReference type="ARBA" id="ARBA00022536"/>
    </source>
</evidence>
<evidence type="ECO:0000256" key="2">
    <source>
        <dbReference type="ARBA" id="ARBA00012513"/>
    </source>
</evidence>
<evidence type="ECO:0000313" key="19">
    <source>
        <dbReference type="Proteomes" id="UP000636709"/>
    </source>
</evidence>
<name>A0A835KGH6_9POAL</name>
<keyword evidence="3" id="KW-0245">EGF-like domain</keyword>
<evidence type="ECO:0000256" key="11">
    <source>
        <dbReference type="ARBA" id="ARBA00048679"/>
    </source>
</evidence>
<dbReference type="GO" id="GO:0004674">
    <property type="term" value="F:protein serine/threonine kinase activity"/>
    <property type="evidence" value="ECO:0007669"/>
    <property type="project" value="UniProtKB-EC"/>
</dbReference>
<dbReference type="InterPro" id="IPR003609">
    <property type="entry name" value="Pan_app"/>
</dbReference>
<dbReference type="PROSITE" id="PS50948">
    <property type="entry name" value="PAN"/>
    <property type="match status" value="1"/>
</dbReference>
<dbReference type="GO" id="GO:0051707">
    <property type="term" value="P:response to other organism"/>
    <property type="evidence" value="ECO:0007669"/>
    <property type="project" value="UniProtKB-ARBA"/>
</dbReference>
<dbReference type="AlphaFoldDB" id="A0A835KGH6"/>
<keyword evidence="6" id="KW-0430">Lectin</keyword>
<protein>
    <recommendedName>
        <fullName evidence="2">non-specific serine/threonine protein kinase</fullName>
        <ecNumber evidence="2">2.7.11.1</ecNumber>
    </recommendedName>
</protein>
<keyword evidence="19" id="KW-1185">Reference proteome</keyword>
<feature type="chain" id="PRO_5032270563" description="non-specific serine/threonine protein kinase" evidence="14">
    <location>
        <begin position="18"/>
        <end position="597"/>
    </location>
</feature>
<comment type="catalytic activity">
    <reaction evidence="10">
        <text>L-threonyl-[protein] + ATP = O-phospho-L-threonyl-[protein] + ADP + H(+)</text>
        <dbReference type="Rhea" id="RHEA:46608"/>
        <dbReference type="Rhea" id="RHEA-COMP:11060"/>
        <dbReference type="Rhea" id="RHEA-COMP:11605"/>
        <dbReference type="ChEBI" id="CHEBI:15378"/>
        <dbReference type="ChEBI" id="CHEBI:30013"/>
        <dbReference type="ChEBI" id="CHEBI:30616"/>
        <dbReference type="ChEBI" id="CHEBI:61977"/>
        <dbReference type="ChEBI" id="CHEBI:456216"/>
        <dbReference type="EC" id="2.7.11.1"/>
    </reaction>
</comment>
<keyword evidence="7 12" id="KW-0547">Nucleotide-binding</keyword>
<sequence>MSLAFLLGFCFPRIVIAQPSTVAPPKSWVIAKMHSNISMGTSNGCILPVLYNSGTQYGSMEKYGAYFGFYTMDGDSFILAVALPGLQDPVVWSANPDNLVSQVAVLGFTSEGELILQDGVTSIWSTGTKNNSVAGMVLDVSGNLVLFDQNNSTVWQSFDHPTDTLFMRYSLCRGNKLIAKPSNTKWSSSWFYLSAEWNGLQYSFSPAAYTQLFQTTTSSPSICYTFANGSLGFPDKIFSLPLAGSLQFMRLETDGHLRLYEMQDRNSPRMMFDVLSTVMAFCDYPLACGDYGVCNNGQCSCPSLSSFRFQNERLPGAGCAPLSSISCKHAHDHKLIPLNNISYFSSSSFSKLAVSGYSENDCKKSCLTNCSCKVVIFYSGSCLLLSEQMPILFADDSSNLFSAFLKIQDTLPEKRKVIFIVCSTVSGFCLLSILVCSAIWKKCQKVKEPLLDGIPGTPKRFSFDELKVATCNFTIKLGHGGFGSVFKGMIGKEIIAVKRLEGVEKGTEEFLAEVKTIGRMHHWNLVRLVGFCAEKSHKLPVYEYLSNGSLDRWIFHTSPVFSLSWKTRRSIIIAIARGLSYLHEECMEKIAHLDIHY</sequence>
<dbReference type="InterPro" id="IPR000719">
    <property type="entry name" value="Prot_kinase_dom"/>
</dbReference>
<dbReference type="InterPro" id="IPR020635">
    <property type="entry name" value="Tyr_kinase_cat_dom"/>
</dbReference>